<organism evidence="1 2">
    <name type="scientific">Canavalia gladiata</name>
    <name type="common">Sword bean</name>
    <name type="synonym">Dolichos gladiatus</name>
    <dbReference type="NCBI Taxonomy" id="3824"/>
    <lineage>
        <taxon>Eukaryota</taxon>
        <taxon>Viridiplantae</taxon>
        <taxon>Streptophyta</taxon>
        <taxon>Embryophyta</taxon>
        <taxon>Tracheophyta</taxon>
        <taxon>Spermatophyta</taxon>
        <taxon>Magnoliopsida</taxon>
        <taxon>eudicotyledons</taxon>
        <taxon>Gunneridae</taxon>
        <taxon>Pentapetalae</taxon>
        <taxon>rosids</taxon>
        <taxon>fabids</taxon>
        <taxon>Fabales</taxon>
        <taxon>Fabaceae</taxon>
        <taxon>Papilionoideae</taxon>
        <taxon>50 kb inversion clade</taxon>
        <taxon>NPAAA clade</taxon>
        <taxon>indigoferoid/millettioid clade</taxon>
        <taxon>Phaseoleae</taxon>
        <taxon>Canavalia</taxon>
    </lineage>
</organism>
<gene>
    <name evidence="1" type="ORF">VNO77_03818</name>
</gene>
<proteinExistence type="predicted"/>
<evidence type="ECO:0000313" key="1">
    <source>
        <dbReference type="EMBL" id="KAK7361737.1"/>
    </source>
</evidence>
<dbReference type="AlphaFoldDB" id="A0AAN9MW08"/>
<dbReference type="Proteomes" id="UP001367508">
    <property type="component" value="Unassembled WGS sequence"/>
</dbReference>
<protein>
    <submittedName>
        <fullName evidence="1">Uncharacterized protein</fullName>
    </submittedName>
</protein>
<reference evidence="1 2" key="1">
    <citation type="submission" date="2024-01" db="EMBL/GenBank/DDBJ databases">
        <title>The genomes of 5 underutilized Papilionoideae crops provide insights into root nodulation and disease resistanc.</title>
        <authorList>
            <person name="Jiang F."/>
        </authorList>
    </citation>
    <scope>NUCLEOTIDE SEQUENCE [LARGE SCALE GENOMIC DNA]</scope>
    <source>
        <strain evidence="1">LVBAO_FW01</strain>
        <tissue evidence="1">Leaves</tissue>
    </source>
</reference>
<evidence type="ECO:0000313" key="2">
    <source>
        <dbReference type="Proteomes" id="UP001367508"/>
    </source>
</evidence>
<dbReference type="EMBL" id="JAYMYQ010000001">
    <property type="protein sequence ID" value="KAK7361737.1"/>
    <property type="molecule type" value="Genomic_DNA"/>
</dbReference>
<name>A0AAN9MW08_CANGL</name>
<keyword evidence="2" id="KW-1185">Reference proteome</keyword>
<sequence>MLFLSRLWLISFGGPFDSCKEKETQLHLEELASFRVEKNLGSSLYSLHLSSWKVAHTEPPLPNLFFTSKGVALPNRCFIQPHIGFHEYALALQFYMMTGGYLEIEKCTTMKSGCLVYEHVRANHMTKMFDILEAFTNLHGYTYICSDGSTQPASHARFTIANPLLLQCAWLLE</sequence>
<comment type="caution">
    <text evidence="1">The sequence shown here is derived from an EMBL/GenBank/DDBJ whole genome shotgun (WGS) entry which is preliminary data.</text>
</comment>
<accession>A0AAN9MW08</accession>